<dbReference type="Proteomes" id="UP001064782">
    <property type="component" value="Unassembled WGS sequence"/>
</dbReference>
<accession>A0A9P3QBI3</accession>
<organism evidence="3 4">
    <name type="scientific">Mycobacterium kiyosense</name>
    <dbReference type="NCBI Taxonomy" id="2871094"/>
    <lineage>
        <taxon>Bacteria</taxon>
        <taxon>Bacillati</taxon>
        <taxon>Actinomycetota</taxon>
        <taxon>Actinomycetes</taxon>
        <taxon>Mycobacteriales</taxon>
        <taxon>Mycobacteriaceae</taxon>
        <taxon>Mycobacterium</taxon>
    </lineage>
</organism>
<evidence type="ECO:0000313" key="3">
    <source>
        <dbReference type="EMBL" id="GLD32514.1"/>
    </source>
</evidence>
<dbReference type="AlphaFoldDB" id="A0A9P3QBI3"/>
<gene>
    <name evidence="3" type="ORF">Mkiyose1413_43970</name>
    <name evidence="2" type="ORF">SRL2020028_28970</name>
</gene>
<protein>
    <submittedName>
        <fullName evidence="3">Uncharacterized protein</fullName>
    </submittedName>
</protein>
<evidence type="ECO:0000313" key="4">
    <source>
        <dbReference type="Proteomes" id="UP001064782"/>
    </source>
</evidence>
<keyword evidence="1" id="KW-0472">Membrane</keyword>
<feature type="transmembrane region" description="Helical" evidence="1">
    <location>
        <begin position="12"/>
        <end position="32"/>
    </location>
</feature>
<keyword evidence="4" id="KW-1185">Reference proteome</keyword>
<evidence type="ECO:0000313" key="2">
    <source>
        <dbReference type="EMBL" id="GLB83641.1"/>
    </source>
</evidence>
<feature type="transmembrane region" description="Helical" evidence="1">
    <location>
        <begin position="61"/>
        <end position="86"/>
    </location>
</feature>
<keyword evidence="1" id="KW-0812">Transmembrane</keyword>
<sequence>MSNFAVAKRARWWFVAAATLLAGSLVALYVGARRVDAWVHQLESNHCATPWPPTPNLTAPGWATVGLVVPNMFCLVAALVLVLIGAHRWWLKVLATLGVLGVLLVTLFILLIGYSDATSGVDRYTVSGSDGGPLCPASSPGRS</sequence>
<dbReference type="EMBL" id="BRXE01000030">
    <property type="protein sequence ID" value="GLB83641.1"/>
    <property type="molecule type" value="Genomic_DNA"/>
</dbReference>
<reference evidence="3" key="1">
    <citation type="submission" date="2022-08" db="EMBL/GenBank/DDBJ databases">
        <title>Mycobacterium kiyosense sp. nov., scotochromogenic slow-glowing species isolated from respiratory specimens.</title>
        <authorList>
            <person name="Fukano H."/>
            <person name="Kazumi Y."/>
            <person name="Sakagami N."/>
            <person name="Ato M."/>
            <person name="Mitarai S."/>
            <person name="Hoshino Y."/>
        </authorList>
    </citation>
    <scope>NUCLEOTIDE SEQUENCE</scope>
    <source>
        <strain evidence="3">1413</strain>
        <strain evidence="2">SRL2020-028</strain>
    </source>
</reference>
<name>A0A9P3QBI3_9MYCO</name>
<dbReference type="EMBL" id="BRZI01000046">
    <property type="protein sequence ID" value="GLD32514.1"/>
    <property type="molecule type" value="Genomic_DNA"/>
</dbReference>
<comment type="caution">
    <text evidence="3">The sequence shown here is derived from an EMBL/GenBank/DDBJ whole genome shotgun (WGS) entry which is preliminary data.</text>
</comment>
<feature type="transmembrane region" description="Helical" evidence="1">
    <location>
        <begin position="93"/>
        <end position="114"/>
    </location>
</feature>
<proteinExistence type="predicted"/>
<dbReference type="Proteomes" id="UP001165663">
    <property type="component" value="Unassembled WGS sequence"/>
</dbReference>
<keyword evidence="1" id="KW-1133">Transmembrane helix</keyword>
<evidence type="ECO:0000256" key="1">
    <source>
        <dbReference type="SAM" id="Phobius"/>
    </source>
</evidence>